<proteinExistence type="predicted"/>
<gene>
    <name evidence="1" type="ORF">C5S46_06955</name>
</gene>
<protein>
    <submittedName>
        <fullName evidence="1">Kae1-associated kinase Bud32</fullName>
    </submittedName>
</protein>
<dbReference type="EMBL" id="QYBA01000236">
    <property type="protein sequence ID" value="TKY91224.1"/>
    <property type="molecule type" value="Genomic_DNA"/>
</dbReference>
<organism evidence="1 2">
    <name type="scientific">Candidatus Methanomarinus sp</name>
    <dbReference type="NCBI Taxonomy" id="3386244"/>
    <lineage>
        <taxon>Archaea</taxon>
        <taxon>Methanobacteriati</taxon>
        <taxon>Methanobacteriota</taxon>
        <taxon>Stenosarchaea group</taxon>
        <taxon>Methanomicrobia</taxon>
        <taxon>Methanosarcinales</taxon>
        <taxon>ANME-2 cluster</taxon>
        <taxon>Candidatus Methanocomedenaceae</taxon>
        <taxon>Candidatus Methanomarinus</taxon>
    </lineage>
</organism>
<name>A0AC61S9S0_9EURY</name>
<comment type="caution">
    <text evidence="1">The sequence shown here is derived from an EMBL/GenBank/DDBJ whole genome shotgun (WGS) entry which is preliminary data.</text>
</comment>
<reference evidence="1" key="1">
    <citation type="submission" date="2018-09" db="EMBL/GenBank/DDBJ databases">
        <title>A genomic encyclopedia of anaerobic methanotrophic archaea.</title>
        <authorList>
            <person name="Skennerton C.T."/>
            <person name="Chadwick G.L."/>
            <person name="Laso-Perez R."/>
            <person name="Leu A.O."/>
            <person name="Speth D.R."/>
            <person name="Yu H."/>
            <person name="Morgan-Lang C."/>
            <person name="Hatzenpichler R."/>
            <person name="Goudeau D."/>
            <person name="Malmstrom R."/>
            <person name="Woyke T."/>
            <person name="Hallam S."/>
            <person name="Tyson G.W."/>
            <person name="Wegener G."/>
            <person name="Boetius A."/>
            <person name="Orphan V.J."/>
        </authorList>
    </citation>
    <scope>NUCLEOTIDE SEQUENCE</scope>
    <source>
        <strain evidence="1">CONS3730D10UFb2</strain>
    </source>
</reference>
<evidence type="ECO:0000313" key="1">
    <source>
        <dbReference type="EMBL" id="TKY91224.1"/>
    </source>
</evidence>
<evidence type="ECO:0000313" key="2">
    <source>
        <dbReference type="Proteomes" id="UP000315423"/>
    </source>
</evidence>
<accession>A0AC61S9S0</accession>
<keyword evidence="1" id="KW-0418">Kinase</keyword>
<keyword evidence="1" id="KW-0808">Transferase</keyword>
<dbReference type="Proteomes" id="UP000315423">
    <property type="component" value="Unassembled WGS sequence"/>
</dbReference>
<sequence>MFLAKGAEATIELIDGMVIKNRIPKSYRLKALDQIIRKQRTKMEARIISESRRRGVPTPIIFDIENCKITMEYINGPKIKDILTPGLSNNIGTVVGRLHFEGIIHGDLTTSNMILYDDRIYMIDFGLAFFERSVEARGVDVHVLFRTFESTHDEYEILIENFKKGYRGIFPDAEAVLKRVEEIKGRGRYA</sequence>